<evidence type="ECO:0000259" key="7">
    <source>
        <dbReference type="Pfam" id="PF20622"/>
    </source>
</evidence>
<feature type="signal peptide" evidence="5">
    <location>
        <begin position="1"/>
        <end position="29"/>
    </location>
</feature>
<dbReference type="Pfam" id="PF12354">
    <property type="entry name" value="Internalin_N"/>
    <property type="match status" value="1"/>
</dbReference>
<keyword evidence="2" id="KW-0433">Leucine-rich repeat</keyword>
<organism evidence="9 10">
    <name type="scientific">Enterococcus quebecensis</name>
    <dbReference type="NCBI Taxonomy" id="903983"/>
    <lineage>
        <taxon>Bacteria</taxon>
        <taxon>Bacillati</taxon>
        <taxon>Bacillota</taxon>
        <taxon>Bacilli</taxon>
        <taxon>Lactobacillales</taxon>
        <taxon>Enterococcaceae</taxon>
        <taxon>Enterococcus</taxon>
    </lineage>
</organism>
<feature type="domain" description="Bacterial Ig" evidence="7">
    <location>
        <begin position="220"/>
        <end position="299"/>
    </location>
</feature>
<evidence type="ECO:0000256" key="5">
    <source>
        <dbReference type="SAM" id="SignalP"/>
    </source>
</evidence>
<dbReference type="RefSeq" id="WP_069635676.1">
    <property type="nucleotide sequence ID" value="NZ_JXKZ01000005.1"/>
</dbReference>
<comment type="similarity">
    <text evidence="1">Belongs to the internalin family.</text>
</comment>
<feature type="chain" id="PRO_5038653579" evidence="5">
    <location>
        <begin position="30"/>
        <end position="581"/>
    </location>
</feature>
<keyword evidence="3 5" id="KW-0732">Signal</keyword>
<dbReference type="InterPro" id="IPR054717">
    <property type="entry name" value="InlJ_Ig-like"/>
</dbReference>
<accession>A0A1E5GR71</accession>
<dbReference type="InterPro" id="IPR024634">
    <property type="entry name" value="Internalin_N"/>
</dbReference>
<evidence type="ECO:0000256" key="1">
    <source>
        <dbReference type="ARBA" id="ARBA00009432"/>
    </source>
</evidence>
<sequence length="581" mass="64810">MNYRKSVTLVSCLVLLIPFGSNFSLLATAEEQSSGKIELKMDKNELIASDSFKLGQDDYVTGSVDKTIGKVELHVNGLYVAEGDIFADDTFEIEAEQAIKSIDDKVEVVGLTINGKEIARQTVSIEKAEILLNANDYTLHDEEITGIAGNQMDEVTLLIGGEIIKTVNVKMDQTYNISIESDYIRSVDTQVEIVGSTLGKELGRTPVAINPIGIDANIPDYILGQVNKVTGNLTGRDIAKAKQVSLFVNKKRRTKATINPDGTFELDATVFITDIKDNVQISVVNEKNKEIGRYQVKVVTNETIEKKAINEWFPDPALAQMVTHRLGRQQSTDIVEKDVFLSITELDLTREVYDLEGMQYLKKLMSFNIYSNSNNLKNVTDISKLSNLTSLIWLELAGAPISDVSPLRNLYNLETLVLKDNKISNISSLSNLRSLRALNMSENQIKDISVLRNFTKLIDIDFSDNQIEDISALKDHTRLRYVNFDRNQISDVSVFGPSTNPSVGDQKITLPKKKLSAGNRLELESPVSIDKLNKISDNGNYISETNQLTWENLKDSGEVSYDFQGKLHGRFFGTVTIPYEK</sequence>
<dbReference type="InterPro" id="IPR046746">
    <property type="entry name" value="Big_15"/>
</dbReference>
<keyword evidence="10" id="KW-1185">Reference proteome</keyword>
<protein>
    <submittedName>
        <fullName evidence="9">Uncharacterized protein</fullName>
    </submittedName>
</protein>
<dbReference type="Proteomes" id="UP000094764">
    <property type="component" value="Unassembled WGS sequence"/>
</dbReference>
<evidence type="ECO:0000256" key="3">
    <source>
        <dbReference type="ARBA" id="ARBA00022729"/>
    </source>
</evidence>
<evidence type="ECO:0000313" key="10">
    <source>
        <dbReference type="Proteomes" id="UP000094764"/>
    </source>
</evidence>
<feature type="domain" description="Internalin N-terminal" evidence="6">
    <location>
        <begin position="307"/>
        <end position="338"/>
    </location>
</feature>
<gene>
    <name evidence="9" type="ORF">BCR23_10140</name>
</gene>
<dbReference type="InterPro" id="IPR014755">
    <property type="entry name" value="Cu-Rt/internalin_Ig-like"/>
</dbReference>
<evidence type="ECO:0000259" key="8">
    <source>
        <dbReference type="Pfam" id="PF22508"/>
    </source>
</evidence>
<dbReference type="AlphaFoldDB" id="A0A1E5GR71"/>
<keyword evidence="4" id="KW-0677">Repeat</keyword>
<name>A0A1E5GR71_9ENTE</name>
<evidence type="ECO:0000256" key="4">
    <source>
        <dbReference type="ARBA" id="ARBA00022737"/>
    </source>
</evidence>
<dbReference type="InterPro" id="IPR032675">
    <property type="entry name" value="LRR_dom_sf"/>
</dbReference>
<dbReference type="OrthoDB" id="2786233at2"/>
<feature type="domain" description="Internalin J immunoglobulin-like" evidence="8">
    <location>
        <begin position="536"/>
        <end position="579"/>
    </location>
</feature>
<dbReference type="PANTHER" id="PTHR46652">
    <property type="entry name" value="LEUCINE-RICH REPEAT AND IQ DOMAIN-CONTAINING PROTEIN 1-RELATED"/>
    <property type="match status" value="1"/>
</dbReference>
<dbReference type="Gene3D" id="3.80.10.10">
    <property type="entry name" value="Ribonuclease Inhibitor"/>
    <property type="match status" value="1"/>
</dbReference>
<dbReference type="Pfam" id="PF20622">
    <property type="entry name" value="Big_15"/>
    <property type="match status" value="2"/>
</dbReference>
<dbReference type="EMBL" id="MIKB01000016">
    <property type="protein sequence ID" value="OEG15187.1"/>
    <property type="molecule type" value="Genomic_DNA"/>
</dbReference>
<proteinExistence type="inferred from homology"/>
<evidence type="ECO:0000259" key="6">
    <source>
        <dbReference type="Pfam" id="PF12354"/>
    </source>
</evidence>
<dbReference type="Pfam" id="PF22508">
    <property type="entry name" value="InlJ_IG"/>
    <property type="match status" value="1"/>
</dbReference>
<dbReference type="InterPro" id="IPR025875">
    <property type="entry name" value="Leu-rich_rpt_4"/>
</dbReference>
<dbReference type="InterPro" id="IPR050836">
    <property type="entry name" value="SDS22/Internalin_LRR"/>
</dbReference>
<evidence type="ECO:0000256" key="2">
    <source>
        <dbReference type="ARBA" id="ARBA00022614"/>
    </source>
</evidence>
<dbReference type="InterPro" id="IPR001611">
    <property type="entry name" value="Leu-rich_rpt"/>
</dbReference>
<dbReference type="SUPFAM" id="SSF52058">
    <property type="entry name" value="L domain-like"/>
    <property type="match status" value="1"/>
</dbReference>
<dbReference type="SUPFAM" id="SSF81296">
    <property type="entry name" value="E set domains"/>
    <property type="match status" value="1"/>
</dbReference>
<dbReference type="PANTHER" id="PTHR46652:SF3">
    <property type="entry name" value="LEUCINE-RICH REPEAT-CONTAINING PROTEIN 9"/>
    <property type="match status" value="1"/>
</dbReference>
<evidence type="ECO:0000313" key="9">
    <source>
        <dbReference type="EMBL" id="OEG15187.1"/>
    </source>
</evidence>
<dbReference type="Gene3D" id="2.60.40.1220">
    <property type="match status" value="1"/>
</dbReference>
<comment type="caution">
    <text evidence="9">The sequence shown here is derived from an EMBL/GenBank/DDBJ whole genome shotgun (WGS) entry which is preliminary data.</text>
</comment>
<dbReference type="InterPro" id="IPR014756">
    <property type="entry name" value="Ig_E-set"/>
</dbReference>
<dbReference type="STRING" id="903983.BCR23_10140"/>
<feature type="domain" description="Bacterial Ig" evidence="7">
    <location>
        <begin position="47"/>
        <end position="126"/>
    </location>
</feature>
<reference evidence="10" key="1">
    <citation type="submission" date="2016-09" db="EMBL/GenBank/DDBJ databases">
        <authorList>
            <person name="Gulvik C.A."/>
        </authorList>
    </citation>
    <scope>NUCLEOTIDE SEQUENCE [LARGE SCALE GENOMIC DNA]</scope>
    <source>
        <strain evidence="10">LMG 26306</strain>
    </source>
</reference>
<dbReference type="Pfam" id="PF12799">
    <property type="entry name" value="LRR_4"/>
    <property type="match status" value="1"/>
</dbReference>
<dbReference type="PROSITE" id="PS51450">
    <property type="entry name" value="LRR"/>
    <property type="match status" value="3"/>
</dbReference>